<reference evidence="1 2" key="2">
    <citation type="journal article" date="2013" name="Plant Cell Physiol.">
        <title>Rice Annotation Project Database (RAP-DB): an integrative and interactive database for rice genomics.</title>
        <authorList>
            <person name="Sakai H."/>
            <person name="Lee S.S."/>
            <person name="Tanaka T."/>
            <person name="Numa H."/>
            <person name="Kim J."/>
            <person name="Kawahara Y."/>
            <person name="Wakimoto H."/>
            <person name="Yang C.C."/>
            <person name="Iwamoto M."/>
            <person name="Abe T."/>
            <person name="Yamada Y."/>
            <person name="Muto A."/>
            <person name="Inokuchi H."/>
            <person name="Ikemura T."/>
            <person name="Matsumoto T."/>
            <person name="Sasaki T."/>
            <person name="Itoh T."/>
        </authorList>
    </citation>
    <scope>NUCLEOTIDE SEQUENCE [LARGE SCALE GENOMIC DNA]</scope>
    <source>
        <strain evidence="2">cv. Nipponbare</strain>
    </source>
</reference>
<evidence type="ECO:0000313" key="2">
    <source>
        <dbReference type="Proteomes" id="UP000059680"/>
    </source>
</evidence>
<reference evidence="1 2" key="3">
    <citation type="journal article" date="2013" name="Rice">
        <title>Improvement of the Oryza sativa Nipponbare reference genome using next generation sequence and optical map data.</title>
        <authorList>
            <person name="Kawahara Y."/>
            <person name="de la Bastide M."/>
            <person name="Hamilton J.P."/>
            <person name="Kanamori H."/>
            <person name="McCombie W.R."/>
            <person name="Ouyang S."/>
            <person name="Schwartz D.C."/>
            <person name="Tanaka T."/>
            <person name="Wu J."/>
            <person name="Zhou S."/>
            <person name="Childs K.L."/>
            <person name="Davidson R.M."/>
            <person name="Lin H."/>
            <person name="Quesada-Ocampo L."/>
            <person name="Vaillancourt B."/>
            <person name="Sakai H."/>
            <person name="Lee S.S."/>
            <person name="Kim J."/>
            <person name="Numa H."/>
            <person name="Itoh T."/>
            <person name="Buell C.R."/>
            <person name="Matsumoto T."/>
        </authorList>
    </citation>
    <scope>NUCLEOTIDE SEQUENCE [LARGE SCALE GENOMIC DNA]</scope>
    <source>
        <strain evidence="2">cv. Nipponbare</strain>
    </source>
</reference>
<evidence type="ECO:0000313" key="1">
    <source>
        <dbReference type="EMBL" id="BAT02368.1"/>
    </source>
</evidence>
<protein>
    <submittedName>
        <fullName evidence="1">Os07g0584283 protein</fullName>
    </submittedName>
</protein>
<reference evidence="2" key="1">
    <citation type="journal article" date="2005" name="Nature">
        <title>The map-based sequence of the rice genome.</title>
        <authorList>
            <consortium name="International rice genome sequencing project (IRGSP)"/>
            <person name="Matsumoto T."/>
            <person name="Wu J."/>
            <person name="Kanamori H."/>
            <person name="Katayose Y."/>
            <person name="Fujisawa M."/>
            <person name="Namiki N."/>
            <person name="Mizuno H."/>
            <person name="Yamamoto K."/>
            <person name="Antonio B.A."/>
            <person name="Baba T."/>
            <person name="Sakata K."/>
            <person name="Nagamura Y."/>
            <person name="Aoki H."/>
            <person name="Arikawa K."/>
            <person name="Arita K."/>
            <person name="Bito T."/>
            <person name="Chiden Y."/>
            <person name="Fujitsuka N."/>
            <person name="Fukunaka R."/>
            <person name="Hamada M."/>
            <person name="Harada C."/>
            <person name="Hayashi A."/>
            <person name="Hijishita S."/>
            <person name="Honda M."/>
            <person name="Hosokawa S."/>
            <person name="Ichikawa Y."/>
            <person name="Idonuma A."/>
            <person name="Iijima M."/>
            <person name="Ikeda M."/>
            <person name="Ikeno M."/>
            <person name="Ito K."/>
            <person name="Ito S."/>
            <person name="Ito T."/>
            <person name="Ito Y."/>
            <person name="Ito Y."/>
            <person name="Iwabuchi A."/>
            <person name="Kamiya K."/>
            <person name="Karasawa W."/>
            <person name="Kurita K."/>
            <person name="Katagiri S."/>
            <person name="Kikuta A."/>
            <person name="Kobayashi H."/>
            <person name="Kobayashi N."/>
            <person name="Machita K."/>
            <person name="Maehara T."/>
            <person name="Masukawa M."/>
            <person name="Mizubayashi T."/>
            <person name="Mukai Y."/>
            <person name="Nagasaki H."/>
            <person name="Nagata Y."/>
            <person name="Naito S."/>
            <person name="Nakashima M."/>
            <person name="Nakama Y."/>
            <person name="Nakamichi Y."/>
            <person name="Nakamura M."/>
            <person name="Meguro A."/>
            <person name="Negishi M."/>
            <person name="Ohta I."/>
            <person name="Ohta T."/>
            <person name="Okamoto M."/>
            <person name="Ono N."/>
            <person name="Saji S."/>
            <person name="Sakaguchi M."/>
            <person name="Sakai K."/>
            <person name="Shibata M."/>
            <person name="Shimokawa T."/>
            <person name="Song J."/>
            <person name="Takazaki Y."/>
            <person name="Terasawa K."/>
            <person name="Tsugane M."/>
            <person name="Tsuji K."/>
            <person name="Ueda S."/>
            <person name="Waki K."/>
            <person name="Yamagata H."/>
            <person name="Yamamoto M."/>
            <person name="Yamamoto S."/>
            <person name="Yamane H."/>
            <person name="Yoshiki S."/>
            <person name="Yoshihara R."/>
            <person name="Yukawa K."/>
            <person name="Zhong H."/>
            <person name="Yano M."/>
            <person name="Yuan Q."/>
            <person name="Ouyang S."/>
            <person name="Liu J."/>
            <person name="Jones K.M."/>
            <person name="Gansberger K."/>
            <person name="Moffat K."/>
            <person name="Hill J."/>
            <person name="Bera J."/>
            <person name="Fadrosh D."/>
            <person name="Jin S."/>
            <person name="Johri S."/>
            <person name="Kim M."/>
            <person name="Overton L."/>
            <person name="Reardon M."/>
            <person name="Tsitrin T."/>
            <person name="Vuong H."/>
            <person name="Weaver B."/>
            <person name="Ciecko A."/>
            <person name="Tallon L."/>
            <person name="Jackson J."/>
            <person name="Pai G."/>
            <person name="Aken S.V."/>
            <person name="Utterback T."/>
            <person name="Reidmuller S."/>
            <person name="Feldblyum T."/>
            <person name="Hsiao J."/>
            <person name="Zismann V."/>
            <person name="Iobst S."/>
            <person name="de Vazeille A.R."/>
            <person name="Buell C.R."/>
            <person name="Ying K."/>
            <person name="Li Y."/>
            <person name="Lu T."/>
            <person name="Huang Y."/>
            <person name="Zhao Q."/>
            <person name="Feng Q."/>
            <person name="Zhang L."/>
            <person name="Zhu J."/>
            <person name="Weng Q."/>
            <person name="Mu J."/>
            <person name="Lu Y."/>
            <person name="Fan D."/>
            <person name="Liu Y."/>
            <person name="Guan J."/>
            <person name="Zhang Y."/>
            <person name="Yu S."/>
            <person name="Liu X."/>
            <person name="Zhang Y."/>
            <person name="Hong G."/>
            <person name="Han B."/>
            <person name="Choisne N."/>
            <person name="Demange N."/>
            <person name="Orjeda G."/>
            <person name="Samain S."/>
            <person name="Cattolico L."/>
            <person name="Pelletier E."/>
            <person name="Couloux A."/>
            <person name="Segurens B."/>
            <person name="Wincker P."/>
            <person name="D'Hont A."/>
            <person name="Scarpelli C."/>
            <person name="Weissenbach J."/>
            <person name="Salanoubat M."/>
            <person name="Quetier F."/>
            <person name="Yu Y."/>
            <person name="Kim H.R."/>
            <person name="Rambo T."/>
            <person name="Currie J."/>
            <person name="Collura K."/>
            <person name="Luo M."/>
            <person name="Yang T."/>
            <person name="Ammiraju J.S.S."/>
            <person name="Engler F."/>
            <person name="Soderlund C."/>
            <person name="Wing R.A."/>
            <person name="Palmer L.E."/>
            <person name="de la Bastide M."/>
            <person name="Spiegel L."/>
            <person name="Nascimento L."/>
            <person name="Zutavern T."/>
            <person name="O'Shaughnessy A."/>
            <person name="Dike S."/>
            <person name="Dedhia N."/>
            <person name="Preston R."/>
            <person name="Balija V."/>
            <person name="McCombie W.R."/>
            <person name="Chow T."/>
            <person name="Chen H."/>
            <person name="Chung M."/>
            <person name="Chen C."/>
            <person name="Shaw J."/>
            <person name="Wu H."/>
            <person name="Hsiao K."/>
            <person name="Chao Y."/>
            <person name="Chu M."/>
            <person name="Cheng C."/>
            <person name="Hour A."/>
            <person name="Lee P."/>
            <person name="Lin S."/>
            <person name="Lin Y."/>
            <person name="Liou J."/>
            <person name="Liu S."/>
            <person name="Hsing Y."/>
            <person name="Raghuvanshi S."/>
            <person name="Mohanty A."/>
            <person name="Bharti A.K."/>
            <person name="Gaur A."/>
            <person name="Gupta V."/>
            <person name="Kumar D."/>
            <person name="Ravi V."/>
            <person name="Vij S."/>
            <person name="Kapur A."/>
            <person name="Khurana P."/>
            <person name="Khurana P."/>
            <person name="Khurana J.P."/>
            <person name="Tyagi A.K."/>
            <person name="Gaikwad K."/>
            <person name="Singh A."/>
            <person name="Dalal V."/>
            <person name="Srivastava S."/>
            <person name="Dixit A."/>
            <person name="Pal A.K."/>
            <person name="Ghazi I.A."/>
            <person name="Yadav M."/>
            <person name="Pandit A."/>
            <person name="Bhargava A."/>
            <person name="Sureshbabu K."/>
            <person name="Batra K."/>
            <person name="Sharma T.R."/>
            <person name="Mohapatra T."/>
            <person name="Singh N.K."/>
            <person name="Messing J."/>
            <person name="Nelson A.B."/>
            <person name="Fuks G."/>
            <person name="Kavchok S."/>
            <person name="Keizer G."/>
            <person name="Linton E."/>
            <person name="Llaca V."/>
            <person name="Song R."/>
            <person name="Tanyolac B."/>
            <person name="Young S."/>
            <person name="Ho-Il K."/>
            <person name="Hahn J.H."/>
            <person name="Sangsakoo G."/>
            <person name="Vanavichit A."/>
            <person name="de Mattos Luiz.A.T."/>
            <person name="Zimmer P.D."/>
            <person name="Malone G."/>
            <person name="Dellagostin O."/>
            <person name="de Oliveira A.C."/>
            <person name="Bevan M."/>
            <person name="Bancroft I."/>
            <person name="Minx P."/>
            <person name="Cordum H."/>
            <person name="Wilson R."/>
            <person name="Cheng Z."/>
            <person name="Jin W."/>
            <person name="Jiang J."/>
            <person name="Leong S.A."/>
            <person name="Iwama H."/>
            <person name="Gojobori T."/>
            <person name="Itoh T."/>
            <person name="Niimura Y."/>
            <person name="Fujii Y."/>
            <person name="Habara T."/>
            <person name="Sakai H."/>
            <person name="Sato Y."/>
            <person name="Wilson G."/>
            <person name="Kumar K."/>
            <person name="McCouch S."/>
            <person name="Juretic N."/>
            <person name="Hoen D."/>
            <person name="Wright S."/>
            <person name="Bruskiewich R."/>
            <person name="Bureau T."/>
            <person name="Miyao A."/>
            <person name="Hirochika H."/>
            <person name="Nishikawa T."/>
            <person name="Kadowaki K."/>
            <person name="Sugiura M."/>
            <person name="Burr B."/>
            <person name="Sasaki T."/>
        </authorList>
    </citation>
    <scope>NUCLEOTIDE SEQUENCE [LARGE SCALE GENOMIC DNA]</scope>
    <source>
        <strain evidence="2">cv. Nipponbare</strain>
    </source>
</reference>
<dbReference type="PaxDb" id="39947-A0A0P0X8C7"/>
<accession>A0A0P0X8C7</accession>
<dbReference type="InParanoid" id="A0A0P0X8C7"/>
<name>A0A0P0X8C7_ORYSJ</name>
<dbReference type="EMBL" id="AP014963">
    <property type="protein sequence ID" value="BAT02368.1"/>
    <property type="molecule type" value="Genomic_DNA"/>
</dbReference>
<sequence>MARDDALHRPHLRAAGDGLAAGVLLWLRQREVVHAGELQVGRDQFAQPRLALVAELEGDRPRQQREVERHRDGAAGRRRRLEWEEVDHALQDRGGPPVGVGLAVAGVRARHELVRLLGEHPLVGVEEHDGADVLLLHALTPQRQHDPPEELEGEGDEVLDPEVARGELLDELGVPPAPGEAARRGGGEEARLVALAPLLVAVGVEDLHARHERQRLDAAADDEELLGDGEQRLASLQDDEGVVPALQHHLVDVQVAARAEAGHVEELRRAPHRRHVERVERHRVAVAVQPDHLERLAAAGEARRQLDDLAVAVAA</sequence>
<dbReference type="Proteomes" id="UP000059680">
    <property type="component" value="Chromosome 7"/>
</dbReference>
<dbReference type="AlphaFoldDB" id="A0A0P0X8C7"/>
<feature type="non-terminal residue" evidence="1">
    <location>
        <position position="315"/>
    </location>
</feature>
<organism evidence="1 2">
    <name type="scientific">Oryza sativa subsp. japonica</name>
    <name type="common">Rice</name>
    <dbReference type="NCBI Taxonomy" id="39947"/>
    <lineage>
        <taxon>Eukaryota</taxon>
        <taxon>Viridiplantae</taxon>
        <taxon>Streptophyta</taxon>
        <taxon>Embryophyta</taxon>
        <taxon>Tracheophyta</taxon>
        <taxon>Spermatophyta</taxon>
        <taxon>Magnoliopsida</taxon>
        <taxon>Liliopsida</taxon>
        <taxon>Poales</taxon>
        <taxon>Poaceae</taxon>
        <taxon>BOP clade</taxon>
        <taxon>Oryzoideae</taxon>
        <taxon>Oryzeae</taxon>
        <taxon>Oryzinae</taxon>
        <taxon>Oryza</taxon>
        <taxon>Oryza sativa</taxon>
    </lineage>
</organism>
<keyword evidence="2" id="KW-1185">Reference proteome</keyword>
<gene>
    <name evidence="1" type="ordered locus">Os07g0584283</name>
    <name evidence="1" type="ORF">OSNPB_070584283</name>
</gene>
<dbReference type="Gramene" id="Os07t0584283-00">
    <property type="protein sequence ID" value="Os07t0584283-00"/>
    <property type="gene ID" value="Os07g0584283"/>
</dbReference>
<proteinExistence type="predicted"/>